<evidence type="ECO:0000256" key="4">
    <source>
        <dbReference type="RuleBase" id="RU362110"/>
    </source>
</evidence>
<sequence>MPDAYRPLWHFTAPTNWINDPNGLIWLDGEYHLFYQHNPFGDQWGHMSWGHAVSTDLLHWQHLPLAIPEDERVSIYSGSVVLDVHNTSGFGGAPGQPVLVAIYTGCKRVPEGGQGQELAYSTDRGRTWQKYAGNPVLDIGLRDFRDPKVFWHEPTARWVMAVVRPDDHQVSFYASPNLKQWQHLSDFGPAGEVGGIWECPDLIEMPAGRTDEPRRWVLKVDTFAGHPGGTGAQVFIGHFDGERFTAEAPTEPHGLWVDHGCDFYAALSWADLPATHGAPVWVGWMNNHAYAKHTPTAPWRGAMTVPREFFLRDTPRGPRVGQRPWPGLAALRGAPRTWPQISLNHTADDAGDGSVQEVDLGALDGRSIELQWDISAADATQFGLRVRCGPGQHTVVGVDRSRNVLFIDRSNSGAVPDEARWAGAREAPLPTGPLRLRVLLDRCSVEVFTGDGAATLTELIFPDDASRGVQLYAHGGNVRHSALTVWPLAQP</sequence>
<proteinExistence type="inferred from homology"/>
<name>A0ABU9C0E2_9BURK</name>
<dbReference type="GO" id="GO:0016787">
    <property type="term" value="F:hydrolase activity"/>
    <property type="evidence" value="ECO:0007669"/>
    <property type="project" value="UniProtKB-KW"/>
</dbReference>
<dbReference type="CDD" id="cd18622">
    <property type="entry name" value="GH32_Inu-like"/>
    <property type="match status" value="1"/>
</dbReference>
<dbReference type="InterPro" id="IPR001362">
    <property type="entry name" value="Glyco_hydro_32"/>
</dbReference>
<dbReference type="EMBL" id="JBBUTI010000002">
    <property type="protein sequence ID" value="MEK8045312.1"/>
    <property type="molecule type" value="Genomic_DNA"/>
</dbReference>
<dbReference type="PANTHER" id="PTHR42800">
    <property type="entry name" value="EXOINULINASE INUD (AFU_ORTHOLOGUE AFUA_5G00480)"/>
    <property type="match status" value="1"/>
</dbReference>
<evidence type="ECO:0000259" key="5">
    <source>
        <dbReference type="Pfam" id="PF00251"/>
    </source>
</evidence>
<evidence type="ECO:0000256" key="2">
    <source>
        <dbReference type="ARBA" id="ARBA00022801"/>
    </source>
</evidence>
<dbReference type="SMART" id="SM00640">
    <property type="entry name" value="Glyco_32"/>
    <property type="match status" value="1"/>
</dbReference>
<dbReference type="PANTHER" id="PTHR42800:SF1">
    <property type="entry name" value="EXOINULINASE INUD (AFU_ORTHOLOGUE AFUA_5G00480)"/>
    <property type="match status" value="1"/>
</dbReference>
<evidence type="ECO:0000256" key="3">
    <source>
        <dbReference type="ARBA" id="ARBA00023295"/>
    </source>
</evidence>
<dbReference type="InterPro" id="IPR013189">
    <property type="entry name" value="Glyco_hydro_32_C"/>
</dbReference>
<feature type="domain" description="Glycosyl hydrolase family 32 N-terminal" evidence="5">
    <location>
        <begin position="10"/>
        <end position="313"/>
    </location>
</feature>
<keyword evidence="8" id="KW-1185">Reference proteome</keyword>
<keyword evidence="2 4" id="KW-0378">Hydrolase</keyword>
<dbReference type="SUPFAM" id="SSF75005">
    <property type="entry name" value="Arabinanase/levansucrase/invertase"/>
    <property type="match status" value="1"/>
</dbReference>
<dbReference type="Gene3D" id="2.115.10.20">
    <property type="entry name" value="Glycosyl hydrolase domain, family 43"/>
    <property type="match status" value="1"/>
</dbReference>
<protein>
    <submittedName>
        <fullName evidence="7">Glycoside hydrolase family 32 protein</fullName>
    </submittedName>
</protein>
<dbReference type="SUPFAM" id="SSF49899">
    <property type="entry name" value="Concanavalin A-like lectins/glucanases"/>
    <property type="match status" value="1"/>
</dbReference>
<dbReference type="RefSeq" id="WP_341397478.1">
    <property type="nucleotide sequence ID" value="NZ_JBBUTI010000002.1"/>
</dbReference>
<comment type="similarity">
    <text evidence="1 4">Belongs to the glycosyl hydrolase 32 family.</text>
</comment>
<gene>
    <name evidence="7" type="ORF">AACH00_03005</name>
</gene>
<dbReference type="InterPro" id="IPR023296">
    <property type="entry name" value="Glyco_hydro_beta-prop_sf"/>
</dbReference>
<evidence type="ECO:0000256" key="1">
    <source>
        <dbReference type="ARBA" id="ARBA00009902"/>
    </source>
</evidence>
<evidence type="ECO:0000313" key="8">
    <source>
        <dbReference type="Proteomes" id="UP001379945"/>
    </source>
</evidence>
<comment type="caution">
    <text evidence="7">The sequence shown here is derived from an EMBL/GenBank/DDBJ whole genome shotgun (WGS) entry which is preliminary data.</text>
</comment>
<dbReference type="InterPro" id="IPR013320">
    <property type="entry name" value="ConA-like_dom_sf"/>
</dbReference>
<dbReference type="Pfam" id="PF08244">
    <property type="entry name" value="Glyco_hydro_32C"/>
    <property type="match status" value="1"/>
</dbReference>
<dbReference type="Proteomes" id="UP001379945">
    <property type="component" value="Unassembled WGS sequence"/>
</dbReference>
<dbReference type="Gene3D" id="2.60.120.560">
    <property type="entry name" value="Exo-inulinase, domain 1"/>
    <property type="match status" value="1"/>
</dbReference>
<evidence type="ECO:0000259" key="6">
    <source>
        <dbReference type="Pfam" id="PF08244"/>
    </source>
</evidence>
<evidence type="ECO:0000313" key="7">
    <source>
        <dbReference type="EMBL" id="MEK8045312.1"/>
    </source>
</evidence>
<keyword evidence="3 4" id="KW-0326">Glycosidase</keyword>
<accession>A0ABU9C0E2</accession>
<organism evidence="7 8">
    <name type="scientific">Ideonella margarita</name>
    <dbReference type="NCBI Taxonomy" id="2984191"/>
    <lineage>
        <taxon>Bacteria</taxon>
        <taxon>Pseudomonadati</taxon>
        <taxon>Pseudomonadota</taxon>
        <taxon>Betaproteobacteria</taxon>
        <taxon>Burkholderiales</taxon>
        <taxon>Sphaerotilaceae</taxon>
        <taxon>Ideonella</taxon>
    </lineage>
</organism>
<feature type="domain" description="Glycosyl hydrolase family 32 C-terminal" evidence="6">
    <location>
        <begin position="352"/>
        <end position="487"/>
    </location>
</feature>
<reference evidence="7 8" key="1">
    <citation type="submission" date="2024-04" db="EMBL/GenBank/DDBJ databases">
        <title>Novel species of the genus Ideonella isolated from streams.</title>
        <authorList>
            <person name="Lu H."/>
        </authorList>
    </citation>
    <scope>NUCLEOTIDE SEQUENCE [LARGE SCALE GENOMIC DNA]</scope>
    <source>
        <strain evidence="7 8">LYT19W</strain>
    </source>
</reference>
<dbReference type="InterPro" id="IPR013148">
    <property type="entry name" value="Glyco_hydro_32_N"/>
</dbReference>
<dbReference type="Pfam" id="PF00251">
    <property type="entry name" value="Glyco_hydro_32N"/>
    <property type="match status" value="1"/>
</dbReference>